<dbReference type="AlphaFoldDB" id="A0A645FV11"/>
<evidence type="ECO:0000313" key="1">
    <source>
        <dbReference type="EMBL" id="MPN17492.1"/>
    </source>
</evidence>
<organism evidence="1">
    <name type="scientific">bioreactor metagenome</name>
    <dbReference type="NCBI Taxonomy" id="1076179"/>
    <lineage>
        <taxon>unclassified sequences</taxon>
        <taxon>metagenomes</taxon>
        <taxon>ecological metagenomes</taxon>
    </lineage>
</organism>
<proteinExistence type="predicted"/>
<name>A0A645FV11_9ZZZZ</name>
<accession>A0A645FV11</accession>
<protein>
    <submittedName>
        <fullName evidence="1">Uncharacterized protein</fullName>
    </submittedName>
</protein>
<sequence length="48" mass="5412">MYFDFSPIRHMGNKRYPVSLRIGSAAAFGTNGLGSNDFVVHHHFDLQC</sequence>
<dbReference type="EMBL" id="VSSQ01064642">
    <property type="protein sequence ID" value="MPN17492.1"/>
    <property type="molecule type" value="Genomic_DNA"/>
</dbReference>
<gene>
    <name evidence="1" type="ORF">SDC9_164846</name>
</gene>
<reference evidence="1" key="1">
    <citation type="submission" date="2019-08" db="EMBL/GenBank/DDBJ databases">
        <authorList>
            <person name="Kucharzyk K."/>
            <person name="Murdoch R.W."/>
            <person name="Higgins S."/>
            <person name="Loffler F."/>
        </authorList>
    </citation>
    <scope>NUCLEOTIDE SEQUENCE</scope>
</reference>
<comment type="caution">
    <text evidence="1">The sequence shown here is derived from an EMBL/GenBank/DDBJ whole genome shotgun (WGS) entry which is preliminary data.</text>
</comment>